<dbReference type="EMBL" id="BA000035">
    <property type="protein sequence ID" value="BAC18263.1"/>
    <property type="molecule type" value="Genomic_DNA"/>
</dbReference>
<organism evidence="4 5">
    <name type="scientific">Corynebacterium efficiens (strain DSM 44549 / YS-314 / AJ 12310 / JCM 11189 / NBRC 100395)</name>
    <dbReference type="NCBI Taxonomy" id="196164"/>
    <lineage>
        <taxon>Bacteria</taxon>
        <taxon>Bacillati</taxon>
        <taxon>Actinomycetota</taxon>
        <taxon>Actinomycetes</taxon>
        <taxon>Mycobacteriales</taxon>
        <taxon>Corynebacteriaceae</taxon>
        <taxon>Corynebacterium</taxon>
    </lineage>
</organism>
<accession>C8NLE7</accession>
<dbReference type="AlphaFoldDB" id="Q8FPN8"/>
<feature type="signal peptide" evidence="2">
    <location>
        <begin position="1"/>
        <end position="24"/>
    </location>
</feature>
<dbReference type="HOGENOM" id="CLU_020027_7_3_11"/>
<dbReference type="RefSeq" id="WP_006769414.1">
    <property type="nucleotide sequence ID" value="NC_004369.1"/>
</dbReference>
<protein>
    <recommendedName>
        <fullName evidence="3">Beta-lactamase-related domain-containing protein</fullName>
    </recommendedName>
</protein>
<dbReference type="Proteomes" id="UP000001409">
    <property type="component" value="Chromosome"/>
</dbReference>
<evidence type="ECO:0000313" key="4">
    <source>
        <dbReference type="EMBL" id="BAC18263.1"/>
    </source>
</evidence>
<dbReference type="Pfam" id="PF00144">
    <property type="entry name" value="Beta-lactamase"/>
    <property type="match status" value="1"/>
</dbReference>
<dbReference type="STRING" id="196164.gene:10741867"/>
<dbReference type="KEGG" id="cef:CE1453"/>
<sequence length="342" mass="36048">MRRTTTILTIVTAALALTAAIATAALALAIGPRPITTATRHTGDPTLATILAEHAPPGSRNISAFILRDGQATFAGLGSDEHTEFEIGSITKTFTADLLTRAVDRGELTLDTTVGEIIEATGSEINDVTLEELAAHTSGLPRLAKMGLPQFIASVTGSNPYADHTREELLDAARDASLTDRGEVAYSNFGFALLGQLLAEAAGTCYPTLIQDEILAPLGMEDTYLMTPGSVPGDAPRGLTTRGRESTPWEMEADAPAGALRSTARDMAVWADHVLSSPLPDYTWAHDTGDTVFHNGGTGGFMSMLLIDPSTNTATFAITDTNAGMEDLGRVLLDHARTKEAV</sequence>
<dbReference type="InterPro" id="IPR050491">
    <property type="entry name" value="AmpC-like"/>
</dbReference>
<keyword evidence="2" id="KW-0732">Signal</keyword>
<keyword evidence="5" id="KW-1185">Reference proteome</keyword>
<evidence type="ECO:0000259" key="3">
    <source>
        <dbReference type="Pfam" id="PF00144"/>
    </source>
</evidence>
<feature type="domain" description="Beta-lactamase-related" evidence="3">
    <location>
        <begin position="62"/>
        <end position="271"/>
    </location>
</feature>
<feature type="chain" id="PRO_5004307541" description="Beta-lactamase-related domain-containing protein" evidence="2">
    <location>
        <begin position="25"/>
        <end position="342"/>
    </location>
</feature>
<proteinExistence type="predicted"/>
<evidence type="ECO:0000256" key="2">
    <source>
        <dbReference type="SAM" id="SignalP"/>
    </source>
</evidence>
<dbReference type="PANTHER" id="PTHR46825:SF9">
    <property type="entry name" value="BETA-LACTAMASE-RELATED DOMAIN-CONTAINING PROTEIN"/>
    <property type="match status" value="1"/>
</dbReference>
<evidence type="ECO:0000313" key="5">
    <source>
        <dbReference type="Proteomes" id="UP000001409"/>
    </source>
</evidence>
<name>Q8FPN8_COREF</name>
<dbReference type="InterPro" id="IPR012338">
    <property type="entry name" value="Beta-lactam/transpept-like"/>
</dbReference>
<accession>Q8FPN8</accession>
<dbReference type="SUPFAM" id="SSF56601">
    <property type="entry name" value="beta-lactamase/transpeptidase-like"/>
    <property type="match status" value="1"/>
</dbReference>
<dbReference type="InterPro" id="IPR001466">
    <property type="entry name" value="Beta-lactam-related"/>
</dbReference>
<dbReference type="OrthoDB" id="3171327at2"/>
<dbReference type="eggNOG" id="COG1680">
    <property type="taxonomic scope" value="Bacteria"/>
</dbReference>
<evidence type="ECO:0000256" key="1">
    <source>
        <dbReference type="SAM" id="MobiDB-lite"/>
    </source>
</evidence>
<reference evidence="4 5" key="1">
    <citation type="journal article" date="2003" name="Genome Res.">
        <title>Comparative complete genome sequence analysis of the amino acid replacements responsible for the thermostability of Corynebacterium efficiens.</title>
        <authorList>
            <person name="Nishio Y."/>
            <person name="Nakamura Y."/>
            <person name="Kawarabayasi Y."/>
            <person name="Usuda Y."/>
            <person name="Kimura E."/>
            <person name="Sugimoto S."/>
            <person name="Matsui K."/>
            <person name="Yamagishi A."/>
            <person name="Kikuchi H."/>
            <person name="Ikeo K."/>
            <person name="Gojobori T."/>
        </authorList>
    </citation>
    <scope>NUCLEOTIDE SEQUENCE [LARGE SCALE GENOMIC DNA]</scope>
    <source>
        <strain evidence="5">DSM 44549 / YS-314 / AJ 12310 / JCM 11189 / NBRC 100395</strain>
    </source>
</reference>
<feature type="region of interest" description="Disordered" evidence="1">
    <location>
        <begin position="227"/>
        <end position="251"/>
    </location>
</feature>
<dbReference type="Gene3D" id="3.40.710.10">
    <property type="entry name" value="DD-peptidase/beta-lactamase superfamily"/>
    <property type="match status" value="1"/>
</dbReference>
<dbReference type="PANTHER" id="PTHR46825">
    <property type="entry name" value="D-ALANYL-D-ALANINE-CARBOXYPEPTIDASE/ENDOPEPTIDASE AMPH"/>
    <property type="match status" value="1"/>
</dbReference>